<dbReference type="Proteomes" id="UP000054454">
    <property type="component" value="Unassembled WGS sequence"/>
</dbReference>
<evidence type="ECO:0000256" key="9">
    <source>
        <dbReference type="ARBA" id="ARBA00023242"/>
    </source>
</evidence>
<evidence type="ECO:0000256" key="4">
    <source>
        <dbReference type="ARBA" id="ARBA00022741"/>
    </source>
</evidence>
<accession>A0A0W4ZF19</accession>
<dbReference type="InterPro" id="IPR027417">
    <property type="entry name" value="P-loop_NTPase"/>
</dbReference>
<evidence type="ECO:0000256" key="7">
    <source>
        <dbReference type="ARBA" id="ARBA00022840"/>
    </source>
</evidence>
<dbReference type="PANTHER" id="PTHR47959:SF1">
    <property type="entry name" value="ATP-DEPENDENT RNA HELICASE DBPA"/>
    <property type="match status" value="1"/>
</dbReference>
<keyword evidence="4 12" id="KW-0547">Nucleotide-binding</keyword>
<dbReference type="GO" id="GO:0005829">
    <property type="term" value="C:cytosol"/>
    <property type="evidence" value="ECO:0007669"/>
    <property type="project" value="TreeGrafter"/>
</dbReference>
<dbReference type="PROSITE" id="PS00039">
    <property type="entry name" value="DEAD_ATP_HELICASE"/>
    <property type="match status" value="1"/>
</dbReference>
<dbReference type="AlphaFoldDB" id="A0A0W4ZF19"/>
<dbReference type="GO" id="GO:0005524">
    <property type="term" value="F:ATP binding"/>
    <property type="evidence" value="ECO:0007669"/>
    <property type="project" value="UniProtKB-KW"/>
</dbReference>
<evidence type="ECO:0000256" key="1">
    <source>
        <dbReference type="ARBA" id="ARBA00004123"/>
    </source>
</evidence>
<dbReference type="Pfam" id="PF00271">
    <property type="entry name" value="Helicase_C"/>
    <property type="match status" value="1"/>
</dbReference>
<dbReference type="PROSITE" id="PS51192">
    <property type="entry name" value="HELICASE_ATP_BIND_1"/>
    <property type="match status" value="1"/>
</dbReference>
<gene>
    <name evidence="16" type="ORF">T552_02463</name>
</gene>
<dbReference type="PROSITE" id="PS51194">
    <property type="entry name" value="HELICASE_CTER"/>
    <property type="match status" value="1"/>
</dbReference>
<evidence type="ECO:0000256" key="2">
    <source>
        <dbReference type="ARBA" id="ARBA00012552"/>
    </source>
</evidence>
<dbReference type="SMART" id="SM00490">
    <property type="entry name" value="HELICc"/>
    <property type="match status" value="1"/>
</dbReference>
<dbReference type="OrthoDB" id="4310724at2759"/>
<dbReference type="GO" id="GO:0005730">
    <property type="term" value="C:nucleolus"/>
    <property type="evidence" value="ECO:0007669"/>
    <property type="project" value="EnsemblFungi"/>
</dbReference>
<comment type="catalytic activity">
    <reaction evidence="10">
        <text>ATP + H2O = ADP + phosphate + H(+)</text>
        <dbReference type="Rhea" id="RHEA:13065"/>
        <dbReference type="ChEBI" id="CHEBI:15377"/>
        <dbReference type="ChEBI" id="CHEBI:15378"/>
        <dbReference type="ChEBI" id="CHEBI:30616"/>
        <dbReference type="ChEBI" id="CHEBI:43474"/>
        <dbReference type="ChEBI" id="CHEBI:456216"/>
        <dbReference type="EC" id="3.6.4.13"/>
    </reaction>
</comment>
<dbReference type="SUPFAM" id="SSF52540">
    <property type="entry name" value="P-loop containing nucleoside triphosphate hydrolases"/>
    <property type="match status" value="1"/>
</dbReference>
<dbReference type="GO" id="GO:0003723">
    <property type="term" value="F:RNA binding"/>
    <property type="evidence" value="ECO:0007669"/>
    <property type="project" value="UniProtKB-KW"/>
</dbReference>
<sequence>MKRKESDSIIISNIHELNDLKWKKVDISSGLENFEGFIDFEEIEGVNLEIKGKRYRKDEEKEEIIKKNKGNRKKRLKSSIKAEILNKKQDTFKKDKDIEEKKDTVLFKSESINKFEEIDKTLDLPNWKDFNLSKIILKGLDDSSFFSPTEIQRRAIESIMKGNNVIAKAETGSGKTLAFGIPVIDYIIKNNISVVSSLIFSPTRELACQIAKHLESISKFSSISIITIVGGLSIQKQERLLKRIPNIIVATPGRLWEIMNQNDEFIKMLSKAKFLILDEADRLLQEGHFKELDDILNTLKRYKIQMQILVFSATFKKSLHKKINNIIHETTTSTQNKIELFQDELKSNNKFDFIDANPEESIPKKIKEGMIQCENMEKDLYLYYFLLKYPGRTIVFMNSIDHVHRIVIMLNELNIKPLSLHSKLPQKRRLQVIEKFNKNETSILIASDIAARGLDIFKIQHVIHYHLPRSMDLYIHRSGRTARAENSGVSILLYTPDETIKLKKMLFLIGKSIDEMLSFPVDHFLLKKLKPRIDLGQRITNAIRHINKQRHNCIWLKEAADDLGVNMNEFNSENDKEKNISKKDIQILRLQLKQLLSQTLYSQFSQKYLTYGLNNIAQNIIQGKTHPTFLGTTNLDALDIFKNK</sequence>
<evidence type="ECO:0000256" key="8">
    <source>
        <dbReference type="ARBA" id="ARBA00022884"/>
    </source>
</evidence>
<keyword evidence="9" id="KW-0539">Nucleus</keyword>
<name>A0A0W4ZF19_PNEC8</name>
<dbReference type="InterPro" id="IPR014001">
    <property type="entry name" value="Helicase_ATP-bd"/>
</dbReference>
<protein>
    <recommendedName>
        <fullName evidence="2">RNA helicase</fullName>
        <ecNumber evidence="2">3.6.4.13</ecNumber>
    </recommendedName>
</protein>
<comment type="caution">
    <text evidence="16">The sequence shown here is derived from an EMBL/GenBank/DDBJ whole genome shotgun (WGS) entry which is preliminary data.</text>
</comment>
<dbReference type="EC" id="3.6.4.13" evidence="2"/>
<dbReference type="InterPro" id="IPR011545">
    <property type="entry name" value="DEAD/DEAH_box_helicase_dom"/>
</dbReference>
<dbReference type="PANTHER" id="PTHR47959">
    <property type="entry name" value="ATP-DEPENDENT RNA HELICASE RHLE-RELATED"/>
    <property type="match status" value="1"/>
</dbReference>
<evidence type="ECO:0000256" key="3">
    <source>
        <dbReference type="ARBA" id="ARBA00022517"/>
    </source>
</evidence>
<evidence type="ECO:0000313" key="17">
    <source>
        <dbReference type="Proteomes" id="UP000054454"/>
    </source>
</evidence>
<feature type="domain" description="Helicase C-terminal" evidence="14">
    <location>
        <begin position="379"/>
        <end position="525"/>
    </location>
</feature>
<dbReference type="Pfam" id="PF00270">
    <property type="entry name" value="DEAD"/>
    <property type="match status" value="1"/>
</dbReference>
<keyword evidence="17" id="KW-1185">Reference proteome</keyword>
<dbReference type="VEuPathDB" id="FungiDB:T552_02463"/>
<dbReference type="PROSITE" id="PS51195">
    <property type="entry name" value="Q_MOTIF"/>
    <property type="match status" value="1"/>
</dbReference>
<evidence type="ECO:0000256" key="12">
    <source>
        <dbReference type="RuleBase" id="RU000492"/>
    </source>
</evidence>
<dbReference type="EMBL" id="LFVZ01000011">
    <property type="protein sequence ID" value="KTW26972.1"/>
    <property type="molecule type" value="Genomic_DNA"/>
</dbReference>
<evidence type="ECO:0000313" key="16">
    <source>
        <dbReference type="EMBL" id="KTW26972.1"/>
    </source>
</evidence>
<keyword evidence="5 12" id="KW-0378">Hydrolase</keyword>
<keyword evidence="3" id="KW-0690">Ribosome biogenesis</keyword>
<dbReference type="GO" id="GO:0000463">
    <property type="term" value="P:maturation of LSU-rRNA from tricistronic rRNA transcript (SSU-rRNA, 5.8S rRNA, LSU-rRNA)"/>
    <property type="evidence" value="ECO:0007669"/>
    <property type="project" value="EnsemblFungi"/>
</dbReference>
<evidence type="ECO:0000259" key="15">
    <source>
        <dbReference type="PROSITE" id="PS51195"/>
    </source>
</evidence>
<dbReference type="InterPro" id="IPR014014">
    <property type="entry name" value="RNA_helicase_DEAD_Q_motif"/>
</dbReference>
<keyword evidence="6 12" id="KW-0347">Helicase</keyword>
<evidence type="ECO:0000256" key="5">
    <source>
        <dbReference type="ARBA" id="ARBA00022801"/>
    </source>
</evidence>
<dbReference type="SMART" id="SM00487">
    <property type="entry name" value="DEXDc"/>
    <property type="match status" value="1"/>
</dbReference>
<evidence type="ECO:0000259" key="13">
    <source>
        <dbReference type="PROSITE" id="PS51192"/>
    </source>
</evidence>
<keyword evidence="8" id="KW-0694">RNA-binding</keyword>
<feature type="short sequence motif" description="Q motif" evidence="11">
    <location>
        <begin position="125"/>
        <end position="153"/>
    </location>
</feature>
<dbReference type="RefSeq" id="XP_018225163.1">
    <property type="nucleotide sequence ID" value="XM_018371003.1"/>
</dbReference>
<reference evidence="17" key="1">
    <citation type="journal article" date="2016" name="Nat. Commun.">
        <title>Genome analysis of three Pneumocystis species reveals adaptation mechanisms to life exclusively in mammalian hosts.</title>
        <authorList>
            <person name="Ma L."/>
            <person name="Chen Z."/>
            <person name="Huang D.W."/>
            <person name="Kutty G."/>
            <person name="Ishihara M."/>
            <person name="Wang H."/>
            <person name="Abouelleil A."/>
            <person name="Bishop L."/>
            <person name="Davey E."/>
            <person name="Deng R."/>
            <person name="Deng X."/>
            <person name="Fan L."/>
            <person name="Fantoni G."/>
            <person name="Fitzgerald M."/>
            <person name="Gogineni E."/>
            <person name="Goldberg J.M."/>
            <person name="Handley G."/>
            <person name="Hu X."/>
            <person name="Huber C."/>
            <person name="Jiao X."/>
            <person name="Jones K."/>
            <person name="Levin J.Z."/>
            <person name="Liu Y."/>
            <person name="Macdonald P."/>
            <person name="Melnikov A."/>
            <person name="Raley C."/>
            <person name="Sassi M."/>
            <person name="Sherman B.T."/>
            <person name="Song X."/>
            <person name="Sykes S."/>
            <person name="Tran B."/>
            <person name="Walsh L."/>
            <person name="Xia Y."/>
            <person name="Yang J."/>
            <person name="Young S."/>
            <person name="Zeng Q."/>
            <person name="Zheng X."/>
            <person name="Stephens R."/>
            <person name="Nusbaum C."/>
            <person name="Birren B.W."/>
            <person name="Azadi P."/>
            <person name="Lempicki R.A."/>
            <person name="Cuomo C.A."/>
            <person name="Kovacs J.A."/>
        </authorList>
    </citation>
    <scope>NUCLEOTIDE SEQUENCE [LARGE SCALE GENOMIC DNA]</scope>
    <source>
        <strain evidence="17">B80</strain>
    </source>
</reference>
<keyword evidence="7 12" id="KW-0067">ATP-binding</keyword>
<dbReference type="GeneID" id="28937206"/>
<dbReference type="InterPro" id="IPR000629">
    <property type="entry name" value="RNA-helicase_DEAD-box_CS"/>
</dbReference>
<dbReference type="InterPro" id="IPR050079">
    <property type="entry name" value="DEAD_box_RNA_helicase"/>
</dbReference>
<feature type="domain" description="Helicase ATP-binding" evidence="13">
    <location>
        <begin position="156"/>
        <end position="333"/>
    </location>
</feature>
<dbReference type="GO" id="GO:0000466">
    <property type="term" value="P:maturation of 5.8S rRNA from tricistronic rRNA transcript (SSU-rRNA, 5.8S rRNA, LSU-rRNA)"/>
    <property type="evidence" value="ECO:0007669"/>
    <property type="project" value="EnsemblFungi"/>
</dbReference>
<evidence type="ECO:0000256" key="11">
    <source>
        <dbReference type="PROSITE-ProRule" id="PRU00552"/>
    </source>
</evidence>
<evidence type="ECO:0000259" key="14">
    <source>
        <dbReference type="PROSITE" id="PS51194"/>
    </source>
</evidence>
<dbReference type="Gene3D" id="3.40.50.300">
    <property type="entry name" value="P-loop containing nucleotide triphosphate hydrolases"/>
    <property type="match status" value="2"/>
</dbReference>
<feature type="domain" description="DEAD-box RNA helicase Q" evidence="15">
    <location>
        <begin position="125"/>
        <end position="153"/>
    </location>
</feature>
<dbReference type="CDD" id="cd18787">
    <property type="entry name" value="SF2_C_DEAD"/>
    <property type="match status" value="1"/>
</dbReference>
<proteinExistence type="inferred from homology"/>
<comment type="subcellular location">
    <subcellularLocation>
        <location evidence="1">Nucleus</location>
    </subcellularLocation>
</comment>
<evidence type="ECO:0000256" key="10">
    <source>
        <dbReference type="ARBA" id="ARBA00047984"/>
    </source>
</evidence>
<dbReference type="GO" id="GO:0016787">
    <property type="term" value="F:hydrolase activity"/>
    <property type="evidence" value="ECO:0007669"/>
    <property type="project" value="UniProtKB-KW"/>
</dbReference>
<dbReference type="InterPro" id="IPR001650">
    <property type="entry name" value="Helicase_C-like"/>
</dbReference>
<dbReference type="GO" id="GO:0003724">
    <property type="term" value="F:RNA helicase activity"/>
    <property type="evidence" value="ECO:0007669"/>
    <property type="project" value="UniProtKB-EC"/>
</dbReference>
<comment type="similarity">
    <text evidence="12">Belongs to the DEAD box helicase family.</text>
</comment>
<organism evidence="16 17">
    <name type="scientific">Pneumocystis carinii (strain B80)</name>
    <name type="common">Rat pneumocystis pneumonia agent</name>
    <name type="synonym">Pneumocystis carinii f. sp. carinii</name>
    <dbReference type="NCBI Taxonomy" id="1408658"/>
    <lineage>
        <taxon>Eukaryota</taxon>
        <taxon>Fungi</taxon>
        <taxon>Dikarya</taxon>
        <taxon>Ascomycota</taxon>
        <taxon>Taphrinomycotina</taxon>
        <taxon>Pneumocystomycetes</taxon>
        <taxon>Pneumocystaceae</taxon>
        <taxon>Pneumocystis</taxon>
    </lineage>
</organism>
<evidence type="ECO:0000256" key="6">
    <source>
        <dbReference type="ARBA" id="ARBA00022806"/>
    </source>
</evidence>